<dbReference type="EC" id="5.2.1.8" evidence="1"/>
<keyword evidence="2" id="KW-0697">Rotamase</keyword>
<keyword evidence="7" id="KW-1185">Reference proteome</keyword>
<sequence length="281" mass="30230">MINQSLCAVLVLTLCLTINSSTEVNAFGISNPHQRIESTRMTRSSSTFTALNAEENEGSRRGFIATMKRLFLGAGAIANVGVRPLPVFAEEANGGTSGNVVEIQVSNLDGNPDSKGTIKIQLKPDWAPRGVARFEDLVSQGFYDNCRFFRVLPGFIAQFGINGDPSVMSKWRSSSIPDDPVKVSNSRGTVVFATAGPNTRTTQIFINTREQGNNFLDKQGFSPFGVVVEGMDVVDKLYAGYGEGAPSGRGPNQGLIQAKGNSYLSEGYPKLSYISKATISK</sequence>
<dbReference type="PANTHER" id="PTHR43246">
    <property type="entry name" value="PEPTIDYL-PROLYL CIS-TRANS ISOMERASE CYP38, CHLOROPLASTIC"/>
    <property type="match status" value="1"/>
</dbReference>
<evidence type="ECO:0000313" key="6">
    <source>
        <dbReference type="EMBL" id="KAG7364231.1"/>
    </source>
</evidence>
<name>A0A9K3LPL0_9STRA</name>
<dbReference type="OrthoDB" id="423037at2759"/>
<proteinExistence type="predicted"/>
<feature type="signal peptide" evidence="4">
    <location>
        <begin position="1"/>
        <end position="21"/>
    </location>
</feature>
<gene>
    <name evidence="6" type="ORF">IV203_037433</name>
</gene>
<keyword evidence="4" id="KW-0732">Signal</keyword>
<evidence type="ECO:0000256" key="2">
    <source>
        <dbReference type="ARBA" id="ARBA00023110"/>
    </source>
</evidence>
<dbReference type="AlphaFoldDB" id="A0A9K3LPL0"/>
<feature type="domain" description="PPIase cyclophilin-type" evidence="5">
    <location>
        <begin position="105"/>
        <end position="237"/>
    </location>
</feature>
<dbReference type="GO" id="GO:0003755">
    <property type="term" value="F:peptidyl-prolyl cis-trans isomerase activity"/>
    <property type="evidence" value="ECO:0007669"/>
    <property type="project" value="UniProtKB-KW"/>
</dbReference>
<dbReference type="PROSITE" id="PS50072">
    <property type="entry name" value="CSA_PPIASE_2"/>
    <property type="match status" value="1"/>
</dbReference>
<dbReference type="Pfam" id="PF00160">
    <property type="entry name" value="Pro_isomerase"/>
    <property type="match status" value="1"/>
</dbReference>
<keyword evidence="3 6" id="KW-0413">Isomerase</keyword>
<evidence type="ECO:0000256" key="1">
    <source>
        <dbReference type="ARBA" id="ARBA00013194"/>
    </source>
</evidence>
<reference evidence="6" key="2">
    <citation type="submission" date="2021-04" db="EMBL/GenBank/DDBJ databases">
        <authorList>
            <person name="Podell S."/>
        </authorList>
    </citation>
    <scope>NUCLEOTIDE SEQUENCE</scope>
    <source>
        <strain evidence="6">Hildebrandi</strain>
    </source>
</reference>
<accession>A0A9K3LPL0</accession>
<dbReference type="EMBL" id="JAGRRH010000009">
    <property type="protein sequence ID" value="KAG7364231.1"/>
    <property type="molecule type" value="Genomic_DNA"/>
</dbReference>
<organism evidence="6 7">
    <name type="scientific">Nitzschia inconspicua</name>
    <dbReference type="NCBI Taxonomy" id="303405"/>
    <lineage>
        <taxon>Eukaryota</taxon>
        <taxon>Sar</taxon>
        <taxon>Stramenopiles</taxon>
        <taxon>Ochrophyta</taxon>
        <taxon>Bacillariophyta</taxon>
        <taxon>Bacillariophyceae</taxon>
        <taxon>Bacillariophycidae</taxon>
        <taxon>Bacillariales</taxon>
        <taxon>Bacillariaceae</taxon>
        <taxon>Nitzschia</taxon>
    </lineage>
</organism>
<protein>
    <recommendedName>
        <fullName evidence="1">peptidylprolyl isomerase</fullName>
        <ecNumber evidence="1">5.2.1.8</ecNumber>
    </recommendedName>
</protein>
<dbReference type="Proteomes" id="UP000693970">
    <property type="component" value="Unassembled WGS sequence"/>
</dbReference>
<evidence type="ECO:0000313" key="7">
    <source>
        <dbReference type="Proteomes" id="UP000693970"/>
    </source>
</evidence>
<reference evidence="6" key="1">
    <citation type="journal article" date="2021" name="Sci. Rep.">
        <title>Diploid genomic architecture of Nitzschia inconspicua, an elite biomass production diatom.</title>
        <authorList>
            <person name="Oliver A."/>
            <person name="Podell S."/>
            <person name="Pinowska A."/>
            <person name="Traller J.C."/>
            <person name="Smith S.R."/>
            <person name="McClure R."/>
            <person name="Beliaev A."/>
            <person name="Bohutskyi P."/>
            <person name="Hill E.A."/>
            <person name="Rabines A."/>
            <person name="Zheng H."/>
            <person name="Allen L.Z."/>
            <person name="Kuo A."/>
            <person name="Grigoriev I.V."/>
            <person name="Allen A.E."/>
            <person name="Hazlebeck D."/>
            <person name="Allen E.E."/>
        </authorList>
    </citation>
    <scope>NUCLEOTIDE SEQUENCE</scope>
    <source>
        <strain evidence="6">Hildebrandi</strain>
    </source>
</reference>
<dbReference type="InterPro" id="IPR002130">
    <property type="entry name" value="Cyclophilin-type_PPIase_dom"/>
</dbReference>
<evidence type="ECO:0000259" key="5">
    <source>
        <dbReference type="PROSITE" id="PS50072"/>
    </source>
</evidence>
<comment type="caution">
    <text evidence="6">The sequence shown here is derived from an EMBL/GenBank/DDBJ whole genome shotgun (WGS) entry which is preliminary data.</text>
</comment>
<evidence type="ECO:0000256" key="4">
    <source>
        <dbReference type="SAM" id="SignalP"/>
    </source>
</evidence>
<dbReference type="InterPro" id="IPR044665">
    <property type="entry name" value="E_coli_cyclophilin_A-like"/>
</dbReference>
<feature type="chain" id="PRO_5039911644" description="peptidylprolyl isomerase" evidence="4">
    <location>
        <begin position="22"/>
        <end position="281"/>
    </location>
</feature>
<evidence type="ECO:0000256" key="3">
    <source>
        <dbReference type="ARBA" id="ARBA00023235"/>
    </source>
</evidence>